<feature type="domain" description="Cadherin" evidence="10">
    <location>
        <begin position="34"/>
        <end position="214"/>
    </location>
</feature>
<dbReference type="Gene3D" id="2.60.40.60">
    <property type="entry name" value="Cadherins"/>
    <property type="match status" value="2"/>
</dbReference>
<dbReference type="PROSITE" id="PS50268">
    <property type="entry name" value="CADHERIN_2"/>
    <property type="match status" value="1"/>
</dbReference>
<reference evidence="11" key="2">
    <citation type="submission" date="2018-11" db="EMBL/GenBank/DDBJ databases">
        <authorList>
            <consortium name="Pathogen Informatics"/>
        </authorList>
    </citation>
    <scope>NUCLEOTIDE SEQUENCE [LARGE SCALE GENOMIC DNA]</scope>
    <source>
        <strain evidence="11">Dakar</strain>
    </source>
</reference>
<dbReference type="PROSITE" id="PS00232">
    <property type="entry name" value="CADHERIN_1"/>
    <property type="match status" value="1"/>
</dbReference>
<dbReference type="STRING" id="6186.A0A183KH20"/>
<dbReference type="AlphaFoldDB" id="A0A183KH20"/>
<evidence type="ECO:0000313" key="12">
    <source>
        <dbReference type="Proteomes" id="UP000279833"/>
    </source>
</evidence>
<dbReference type="PANTHER" id="PTHR24028:SF146">
    <property type="entry name" value="CADHERIN 96CB, ISOFORM D-RELATED"/>
    <property type="match status" value="1"/>
</dbReference>
<evidence type="ECO:0000256" key="1">
    <source>
        <dbReference type="ARBA" id="ARBA00004167"/>
    </source>
</evidence>
<accession>A0A183KH20</accession>
<evidence type="ECO:0000256" key="7">
    <source>
        <dbReference type="ARBA" id="ARBA00023180"/>
    </source>
</evidence>
<evidence type="ECO:0000313" key="11">
    <source>
        <dbReference type="EMBL" id="VDP56067.1"/>
    </source>
</evidence>
<dbReference type="InterPro" id="IPR015919">
    <property type="entry name" value="Cadherin-like_sf"/>
</dbReference>
<dbReference type="GO" id="GO:0007156">
    <property type="term" value="P:homophilic cell adhesion via plasma membrane adhesion molecules"/>
    <property type="evidence" value="ECO:0007669"/>
    <property type="project" value="InterPro"/>
</dbReference>
<feature type="transmembrane region" description="Helical" evidence="9">
    <location>
        <begin position="331"/>
        <end position="352"/>
    </location>
</feature>
<dbReference type="SUPFAM" id="SSF49313">
    <property type="entry name" value="Cadherin-like"/>
    <property type="match status" value="2"/>
</dbReference>
<evidence type="ECO:0000256" key="4">
    <source>
        <dbReference type="ARBA" id="ARBA00022837"/>
    </source>
</evidence>
<keyword evidence="2 9" id="KW-0812">Transmembrane</keyword>
<dbReference type="Proteomes" id="UP000279833">
    <property type="component" value="Unassembled WGS sequence"/>
</dbReference>
<dbReference type="PANTHER" id="PTHR24028">
    <property type="entry name" value="CADHERIN-87A"/>
    <property type="match status" value="1"/>
</dbReference>
<feature type="transmembrane region" description="Helical" evidence="9">
    <location>
        <begin position="267"/>
        <end position="288"/>
    </location>
</feature>
<proteinExistence type="predicted"/>
<reference evidence="13" key="1">
    <citation type="submission" date="2016-06" db="UniProtKB">
        <authorList>
            <consortium name="WormBaseParasite"/>
        </authorList>
    </citation>
    <scope>IDENTIFICATION</scope>
</reference>
<evidence type="ECO:0000256" key="8">
    <source>
        <dbReference type="PROSITE-ProRule" id="PRU00043"/>
    </source>
</evidence>
<evidence type="ECO:0000259" key="10">
    <source>
        <dbReference type="PROSITE" id="PS50268"/>
    </source>
</evidence>
<feature type="transmembrane region" description="Helical" evidence="9">
    <location>
        <begin position="295"/>
        <end position="319"/>
    </location>
</feature>
<sequence length="354" mass="41757">MFSTTVRASDGEFYAFTQLLIKIIDVNDELPEFLLNPLQLIINENQPAKTLIGHLLIIDRDSPKVNGQVHCEEPSHLIRNQPILFVQESLYLNEQTLLQKEFHHHHHHNNYSTIFSTLSSSSSSLSYSNTETHVYQRFTLYSQNKYDRENLTDKYLAILYCWDGIPNSFSNSPLSAEYDNKHVSMNSISTSNSLTATMTIVLHILDENDNEPIFDKQLYKATLKENSPINTKIIQVSNCLMLILYYLVIHLLTYFHTYLLTYFNTNLLTYLLPHLLTYLLQHLLTYLLTYFNTDLFTYLFTYLLTYLFTYLLPHLLTYFHTYLLTYFHTYLLTYLLQHLLTYLLPHLLTYLLQH</sequence>
<dbReference type="InterPro" id="IPR002126">
    <property type="entry name" value="Cadherin-like_dom"/>
</dbReference>
<dbReference type="GO" id="GO:0005509">
    <property type="term" value="F:calcium ion binding"/>
    <property type="evidence" value="ECO:0007669"/>
    <property type="project" value="UniProtKB-UniRule"/>
</dbReference>
<evidence type="ECO:0000256" key="6">
    <source>
        <dbReference type="ARBA" id="ARBA00023136"/>
    </source>
</evidence>
<organism evidence="13">
    <name type="scientific">Schistosoma curassoni</name>
    <dbReference type="NCBI Taxonomy" id="6186"/>
    <lineage>
        <taxon>Eukaryota</taxon>
        <taxon>Metazoa</taxon>
        <taxon>Spiralia</taxon>
        <taxon>Lophotrochozoa</taxon>
        <taxon>Platyhelminthes</taxon>
        <taxon>Trematoda</taxon>
        <taxon>Digenea</taxon>
        <taxon>Strigeidida</taxon>
        <taxon>Schistosomatoidea</taxon>
        <taxon>Schistosomatidae</taxon>
        <taxon>Schistosoma</taxon>
    </lineage>
</organism>
<evidence type="ECO:0000256" key="2">
    <source>
        <dbReference type="ARBA" id="ARBA00022692"/>
    </source>
</evidence>
<dbReference type="PRINTS" id="PR00205">
    <property type="entry name" value="CADHERIN"/>
</dbReference>
<keyword evidence="6 9" id="KW-0472">Membrane</keyword>
<evidence type="ECO:0000313" key="13">
    <source>
        <dbReference type="WBParaSite" id="SCUD_0001432201-mRNA-1"/>
    </source>
</evidence>
<dbReference type="WBParaSite" id="SCUD_0001432201-mRNA-1">
    <property type="protein sequence ID" value="SCUD_0001432201-mRNA-1"/>
    <property type="gene ID" value="SCUD_0001432201"/>
</dbReference>
<dbReference type="InterPro" id="IPR020894">
    <property type="entry name" value="Cadherin_CS"/>
</dbReference>
<protein>
    <submittedName>
        <fullName evidence="13">Cadherin domain-containing protein</fullName>
    </submittedName>
</protein>
<dbReference type="EMBL" id="UZAK01036610">
    <property type="protein sequence ID" value="VDP56067.1"/>
    <property type="molecule type" value="Genomic_DNA"/>
</dbReference>
<evidence type="ECO:0000256" key="5">
    <source>
        <dbReference type="ARBA" id="ARBA00022989"/>
    </source>
</evidence>
<name>A0A183KH20_9TREM</name>
<keyword evidence="4 8" id="KW-0106">Calcium</keyword>
<keyword evidence="12" id="KW-1185">Reference proteome</keyword>
<keyword evidence="7" id="KW-0325">Glycoprotein</keyword>
<evidence type="ECO:0000256" key="9">
    <source>
        <dbReference type="SAM" id="Phobius"/>
    </source>
</evidence>
<feature type="transmembrane region" description="Helical" evidence="9">
    <location>
        <begin position="233"/>
        <end position="255"/>
    </location>
</feature>
<dbReference type="GO" id="GO:0005886">
    <property type="term" value="C:plasma membrane"/>
    <property type="evidence" value="ECO:0007669"/>
    <property type="project" value="InterPro"/>
</dbReference>
<dbReference type="InterPro" id="IPR050174">
    <property type="entry name" value="Protocadherin/Cadherin-CA"/>
</dbReference>
<keyword evidence="5 9" id="KW-1133">Transmembrane helix</keyword>
<comment type="subcellular location">
    <subcellularLocation>
        <location evidence="1">Membrane</location>
        <topology evidence="1">Single-pass membrane protein</topology>
    </subcellularLocation>
</comment>
<evidence type="ECO:0000256" key="3">
    <source>
        <dbReference type="ARBA" id="ARBA00022737"/>
    </source>
</evidence>
<keyword evidence="3" id="KW-0677">Repeat</keyword>
<gene>
    <name evidence="11" type="ORF">SCUD_LOCUS14319</name>
</gene>